<proteinExistence type="predicted"/>
<evidence type="ECO:0000313" key="2">
    <source>
        <dbReference type="Proteomes" id="UP000824533"/>
    </source>
</evidence>
<organism evidence="1 2">
    <name type="scientific">Dendrolimus kikuchii</name>
    <dbReference type="NCBI Taxonomy" id="765133"/>
    <lineage>
        <taxon>Eukaryota</taxon>
        <taxon>Metazoa</taxon>
        <taxon>Ecdysozoa</taxon>
        <taxon>Arthropoda</taxon>
        <taxon>Hexapoda</taxon>
        <taxon>Insecta</taxon>
        <taxon>Pterygota</taxon>
        <taxon>Neoptera</taxon>
        <taxon>Endopterygota</taxon>
        <taxon>Lepidoptera</taxon>
        <taxon>Glossata</taxon>
        <taxon>Ditrysia</taxon>
        <taxon>Bombycoidea</taxon>
        <taxon>Lasiocampidae</taxon>
        <taxon>Dendrolimus</taxon>
    </lineage>
</organism>
<protein>
    <submittedName>
        <fullName evidence="1">Uncharacterized protein</fullName>
    </submittedName>
</protein>
<accession>A0ACC1D9Z8</accession>
<dbReference type="Proteomes" id="UP000824533">
    <property type="component" value="Linkage Group LG06"/>
</dbReference>
<keyword evidence="2" id="KW-1185">Reference proteome</keyword>
<reference evidence="1 2" key="1">
    <citation type="journal article" date="2021" name="Front. Genet.">
        <title>Chromosome-Level Genome Assembly Reveals Significant Gene Expansion in the Toll and IMD Signaling Pathways of Dendrolimus kikuchii.</title>
        <authorList>
            <person name="Zhou J."/>
            <person name="Wu P."/>
            <person name="Xiong Z."/>
            <person name="Liu N."/>
            <person name="Zhao N."/>
            <person name="Ji M."/>
            <person name="Qiu Y."/>
            <person name="Yang B."/>
        </authorList>
    </citation>
    <scope>NUCLEOTIDE SEQUENCE [LARGE SCALE GENOMIC DNA]</scope>
    <source>
        <strain evidence="1">Ann1</strain>
    </source>
</reference>
<sequence length="1783" mass="194760">MSTQGSESSLDKVGHGSRPPRLLMDSVSSDEGPETERLLNSQLSSVVVPLGSRRRESLTAPPSPTDSRKKRDHHRQHNYMNHLHQLIHWRDIWSGEPHKAHESLHRSESMVSLACFRTLSQLVNSENTNELQQYLANNKNVNVDDKDENGTTALMCASENGRAAAVRLLLASGADATTADTDGWTSLAFAARGGHMSVVKDLLDAGAKVDSRDCGGWTPLMWASYKGHEEVVALLLEKGADVHAHGNYNINSLVWAAGRRHSGVVQRLLAAGARANSCDKYATSALTWAARAGDVASSTALLRAGADPNTAGMYCWTPLLQATHGNHFEIVQMLLEHKPNVNALDKDGYTALAIACKEGYYDVALALINSGAYINVQDHSKDTPLINAVKGGHKNIVEALLKKHVDVDLPGKERKTPVYTAVEKGHLAILKLLLASNPDLEHSTINGDTPLMRAVRSRNTEMVQLLLERKARVAVADNRGDTALHIAMRARSKQIVEILLRNPKNSQLLYKPNKLNETPYNIDMSYNKTILGQIFGARKLNTNEDNENMLGYELYSAALADMLSEPSLSVPITVGLYARWGSGKSFLLNKLKEEMKNFARQWSDSGWAWSWAVWWAAWHAALCVGATAAVAGAPPYVAVGLCFAIFAAIYIALYVLWYTGNRYEWWWAGGVFSALGKRFSSLLLVLQVVFCHPPGPNDPRALPATPIRFHFTEGMKSGGGQEGEAMVVQMIASLAEALECQYGRVCTRLARAFTPKPVSSTSGWKWRRVCCIPHIITFELCFTCILVGICVLIMFLTDPEQDEQRRAIQQGLMYGACAVAGVAVLANVYTCARVAAALLLPPRARLARAAARDCPTIALRPEVHVLTHTVSCLDAFTGQQTRLVVVVDALDSCEQEKVLALLNAVHALCSDPKSPFILLLAIDPHIISKAVEVNSRRAFSESNIGGWDYLRNMVQLPFYLQNSALRRVKIAQQTATKRMQAIANDDFSTSLQRSVSARRLSSTSELMSSQERIKNQPGKEAAARARRLRPSESVASSVASGLHRAVPAGAADLGRVLLTDDYFSDVNPRSMRRLMNVLYVTGRLLKAFQIEFNWYQLASWVNLTEQWPFRTSWIIYHHETFEDHIEDTTSLKHIYEKVKPMMNGLREASVLMELDRDERKLEVFLSFHRATLTAADLKIFLPFTINLDPYIKKVIKEEQQQFGIEEEAGAGAGAGGAIWGTPQHLRQPHSKLFHRKHRASPPSQAGGPGVPPTWVGWSAPAPGMPPAMGPLPLPMPMQQHYPQLPQTAPSHNPYQLLRTAFPGLIDVSNIRLSTLSVERVCGLAREALGAGGQAAGAALQRHRVSGLALTICRLPDLEPVLELPFGDWELFKLLIINLRELEAKMPTSAPAVNVISEKSVEVEADSTKQRPTLEHQRSRPSNVEKQVTLEEQMICGALQTLNEEAMEDVLQSEPPSQPGEEVALRLHLGGGAGAGAGSATATPLGSPRAVRRDPSILKRGGSFRTRRTPAEPPNVTFNVENEEDSDDSQITFSVRPRTSGAPRSRPSSLLVAPDEAPEAPSLSARSLSVEDSTKTGSPIIDLKLRNLRKTAAILRKVSSAERLSRLKDKIMARGSGSRERSPPREDPISDDESAPLVSPTAVRRFVPSDDGGGSTSSAAPSLPSGDAPTPTPMGGDAVTSPQGCDATLSAELSPRSDVTELDSSPSSEARFDVPPPRKAGGARPPPAHRLERAESAASLSNMVEPYNMRLLAHGASDGARALWRQDALDSGPPWPWDDPDSAV</sequence>
<evidence type="ECO:0000313" key="1">
    <source>
        <dbReference type="EMBL" id="KAJ0180594.1"/>
    </source>
</evidence>
<name>A0ACC1D9Z8_9NEOP</name>
<gene>
    <name evidence="1" type="ORF">K1T71_003998</name>
</gene>
<dbReference type="EMBL" id="CM034392">
    <property type="protein sequence ID" value="KAJ0180594.1"/>
    <property type="molecule type" value="Genomic_DNA"/>
</dbReference>
<comment type="caution">
    <text evidence="1">The sequence shown here is derived from an EMBL/GenBank/DDBJ whole genome shotgun (WGS) entry which is preliminary data.</text>
</comment>